<sequence length="46" mass="5433">MWYTTIKRYYDNGHPSYNDESLKTFVKAGMLTGTQYTEITDKAYTE</sequence>
<dbReference type="RefSeq" id="WP_148973907.1">
    <property type="nucleotide sequence ID" value="NZ_VTER01000003.1"/>
</dbReference>
<organism evidence="1 2">
    <name type="scientific">Bacillus infantis</name>
    <dbReference type="NCBI Taxonomy" id="324767"/>
    <lineage>
        <taxon>Bacteria</taxon>
        <taxon>Bacillati</taxon>
        <taxon>Bacillota</taxon>
        <taxon>Bacilli</taxon>
        <taxon>Bacillales</taxon>
        <taxon>Bacillaceae</taxon>
        <taxon>Bacillus</taxon>
    </lineage>
</organism>
<dbReference type="Pfam" id="PF09693">
    <property type="entry name" value="Phage_XkdX"/>
    <property type="match status" value="1"/>
</dbReference>
<dbReference type="InterPro" id="IPR010022">
    <property type="entry name" value="XkdX"/>
</dbReference>
<dbReference type="EMBL" id="VTER01000003">
    <property type="protein sequence ID" value="TYS50078.1"/>
    <property type="molecule type" value="Genomic_DNA"/>
</dbReference>
<accession>A0A5D4RK07</accession>
<protein>
    <submittedName>
        <fullName evidence="1">XkdX family protein</fullName>
    </submittedName>
</protein>
<reference evidence="1 2" key="1">
    <citation type="submission" date="2019-08" db="EMBL/GenBank/DDBJ databases">
        <title>Bacillus genomes from the desert of Cuatro Cienegas, Coahuila.</title>
        <authorList>
            <person name="Olmedo-Alvarez G."/>
        </authorList>
    </citation>
    <scope>NUCLEOTIDE SEQUENCE [LARGE SCALE GENOMIC DNA]</scope>
    <source>
        <strain evidence="1 2">CH446_14T</strain>
    </source>
</reference>
<comment type="caution">
    <text evidence="1">The sequence shown here is derived from an EMBL/GenBank/DDBJ whole genome shotgun (WGS) entry which is preliminary data.</text>
</comment>
<name>A0A5D4RK07_9BACI</name>
<evidence type="ECO:0000313" key="1">
    <source>
        <dbReference type="EMBL" id="TYS50078.1"/>
    </source>
</evidence>
<gene>
    <name evidence="1" type="ORF">FZD51_05860</name>
</gene>
<dbReference type="AlphaFoldDB" id="A0A5D4RK07"/>
<evidence type="ECO:0000313" key="2">
    <source>
        <dbReference type="Proteomes" id="UP000322139"/>
    </source>
</evidence>
<dbReference type="Proteomes" id="UP000322139">
    <property type="component" value="Unassembled WGS sequence"/>
</dbReference>
<proteinExistence type="predicted"/>